<keyword evidence="6 7" id="KW-0472">Membrane</keyword>
<comment type="subcellular location">
    <subcellularLocation>
        <location evidence="1">Cell membrane</location>
        <topology evidence="1">Multi-pass membrane protein</topology>
    </subcellularLocation>
</comment>
<dbReference type="EMBL" id="DXEK01000157">
    <property type="protein sequence ID" value="HIX77785.1"/>
    <property type="molecule type" value="Genomic_DNA"/>
</dbReference>
<keyword evidence="5 7" id="KW-1133">Transmembrane helix</keyword>
<evidence type="ECO:0000256" key="4">
    <source>
        <dbReference type="ARBA" id="ARBA00022692"/>
    </source>
</evidence>
<sequence length="189" mass="20293">MEKKRTVWKKLFLSTLSLSTFTFGGGYVIISLMKTKFVDQLHWIDEDEMLDMTAIAQSSPGAIAVNGAIVVGYKLAGIPGVLIAVIGAILPPMVILSIVSLCYDAFISNPVIAAMLKGMESGIGAVIASVVWDMAAGIVKQKSIFSVAVMAGSFLACMVWKMNVVLIILAVAVLGVIRTLWTEKRGNRR</sequence>
<evidence type="ECO:0000256" key="3">
    <source>
        <dbReference type="ARBA" id="ARBA00022475"/>
    </source>
</evidence>
<feature type="transmembrane region" description="Helical" evidence="7">
    <location>
        <begin position="81"/>
        <end position="106"/>
    </location>
</feature>
<evidence type="ECO:0000256" key="7">
    <source>
        <dbReference type="SAM" id="Phobius"/>
    </source>
</evidence>
<dbReference type="Proteomes" id="UP000886890">
    <property type="component" value="Unassembled WGS sequence"/>
</dbReference>
<feature type="transmembrane region" description="Helical" evidence="7">
    <location>
        <begin position="12"/>
        <end position="33"/>
    </location>
</feature>
<comment type="similarity">
    <text evidence="2">Belongs to the chromate ion transporter (CHR) (TC 2.A.51) family.</text>
</comment>
<protein>
    <submittedName>
        <fullName evidence="8">Chromate transporter</fullName>
    </submittedName>
</protein>
<evidence type="ECO:0000313" key="8">
    <source>
        <dbReference type="EMBL" id="HIX77785.1"/>
    </source>
</evidence>
<dbReference type="AlphaFoldDB" id="A0A9D2BIF9"/>
<evidence type="ECO:0000256" key="1">
    <source>
        <dbReference type="ARBA" id="ARBA00004651"/>
    </source>
</evidence>
<dbReference type="InterPro" id="IPR003370">
    <property type="entry name" value="Chromate_transpt"/>
</dbReference>
<keyword evidence="3" id="KW-1003">Cell membrane</keyword>
<dbReference type="PANTHER" id="PTHR43663">
    <property type="entry name" value="CHROMATE TRANSPORT PROTEIN-RELATED"/>
    <property type="match status" value="1"/>
</dbReference>
<evidence type="ECO:0000313" key="9">
    <source>
        <dbReference type="Proteomes" id="UP000886890"/>
    </source>
</evidence>
<accession>A0A9D2BIF9</accession>
<feature type="transmembrane region" description="Helical" evidence="7">
    <location>
        <begin position="159"/>
        <end position="181"/>
    </location>
</feature>
<keyword evidence="4 7" id="KW-0812">Transmembrane</keyword>
<evidence type="ECO:0000256" key="6">
    <source>
        <dbReference type="ARBA" id="ARBA00023136"/>
    </source>
</evidence>
<dbReference type="GO" id="GO:0015109">
    <property type="term" value="F:chromate transmembrane transporter activity"/>
    <property type="evidence" value="ECO:0007669"/>
    <property type="project" value="InterPro"/>
</dbReference>
<gene>
    <name evidence="8" type="ORF">H9734_09370</name>
</gene>
<dbReference type="Pfam" id="PF02417">
    <property type="entry name" value="Chromate_transp"/>
    <property type="match status" value="1"/>
</dbReference>
<organism evidence="8 9">
    <name type="scientific">Candidatus Fusicatenibacter merdavium</name>
    <dbReference type="NCBI Taxonomy" id="2838600"/>
    <lineage>
        <taxon>Bacteria</taxon>
        <taxon>Bacillati</taxon>
        <taxon>Bacillota</taxon>
        <taxon>Clostridia</taxon>
        <taxon>Lachnospirales</taxon>
        <taxon>Lachnospiraceae</taxon>
        <taxon>Fusicatenibacter</taxon>
    </lineage>
</organism>
<reference evidence="8" key="1">
    <citation type="journal article" date="2021" name="PeerJ">
        <title>Extensive microbial diversity within the chicken gut microbiome revealed by metagenomics and culture.</title>
        <authorList>
            <person name="Gilroy R."/>
            <person name="Ravi A."/>
            <person name="Getino M."/>
            <person name="Pursley I."/>
            <person name="Horton D.L."/>
            <person name="Alikhan N.F."/>
            <person name="Baker D."/>
            <person name="Gharbi K."/>
            <person name="Hall N."/>
            <person name="Watson M."/>
            <person name="Adriaenssens E.M."/>
            <person name="Foster-Nyarko E."/>
            <person name="Jarju S."/>
            <person name="Secka A."/>
            <person name="Antonio M."/>
            <person name="Oren A."/>
            <person name="Chaudhuri R.R."/>
            <person name="La Ragione R."/>
            <person name="Hildebrand F."/>
            <person name="Pallen M.J."/>
        </authorList>
    </citation>
    <scope>NUCLEOTIDE SEQUENCE</scope>
    <source>
        <strain evidence="8">CHK183-1962</strain>
    </source>
</reference>
<proteinExistence type="inferred from homology"/>
<dbReference type="InterPro" id="IPR052518">
    <property type="entry name" value="CHR_Transporter"/>
</dbReference>
<dbReference type="PANTHER" id="PTHR43663:SF1">
    <property type="entry name" value="CHROMATE TRANSPORTER"/>
    <property type="match status" value="1"/>
</dbReference>
<evidence type="ECO:0000256" key="5">
    <source>
        <dbReference type="ARBA" id="ARBA00022989"/>
    </source>
</evidence>
<comment type="caution">
    <text evidence="8">The sequence shown here is derived from an EMBL/GenBank/DDBJ whole genome shotgun (WGS) entry which is preliminary data.</text>
</comment>
<name>A0A9D2BIF9_9FIRM</name>
<evidence type="ECO:0000256" key="2">
    <source>
        <dbReference type="ARBA" id="ARBA00005262"/>
    </source>
</evidence>
<feature type="transmembrane region" description="Helical" evidence="7">
    <location>
        <begin position="118"/>
        <end position="139"/>
    </location>
</feature>
<reference evidence="8" key="2">
    <citation type="submission" date="2021-04" db="EMBL/GenBank/DDBJ databases">
        <authorList>
            <person name="Gilroy R."/>
        </authorList>
    </citation>
    <scope>NUCLEOTIDE SEQUENCE</scope>
    <source>
        <strain evidence="8">CHK183-1962</strain>
    </source>
</reference>
<dbReference type="GO" id="GO:0005886">
    <property type="term" value="C:plasma membrane"/>
    <property type="evidence" value="ECO:0007669"/>
    <property type="project" value="UniProtKB-SubCell"/>
</dbReference>